<dbReference type="AlphaFoldDB" id="A0AAD7NP41"/>
<sequence length="332" mass="37328">LPMVFDKKQTQKITFELNTHSSSTSPSPPSRPILAVTVPNVLSDTTHYTAPAAPCDCSQNSIEAPAAKKSRLEDSQASLPVHSPTLSLHSITDECLSKIFALLHPKDLLQLSQATSHLCAFLWSRDRSVHIWKGVFATVDPIGRPSACPPDLPYPVYARLWYTQACQGCGCACDYTEWELRVRMCRECLEKEIVKFDDDSPPEVLERIAIQDIVRCRPSTYGAAYVKKDLEWVQRKLVSLAPESKTAFLKARKEGLAAARTHARNVIKYDVVVQDRRREARKELLAIRKQSIHKKLYSLGYANELAEMNESDFARHPSVNKLEPLTEKGLDV</sequence>
<evidence type="ECO:0000313" key="2">
    <source>
        <dbReference type="Proteomes" id="UP001215598"/>
    </source>
</evidence>
<proteinExistence type="predicted"/>
<feature type="non-terminal residue" evidence="1">
    <location>
        <position position="332"/>
    </location>
</feature>
<name>A0AAD7NP41_9AGAR</name>
<dbReference type="SUPFAM" id="SSF81383">
    <property type="entry name" value="F-box domain"/>
    <property type="match status" value="1"/>
</dbReference>
<gene>
    <name evidence="1" type="ORF">B0H16DRAFT_1516721</name>
</gene>
<comment type="caution">
    <text evidence="1">The sequence shown here is derived from an EMBL/GenBank/DDBJ whole genome shotgun (WGS) entry which is preliminary data.</text>
</comment>
<dbReference type="InterPro" id="IPR036047">
    <property type="entry name" value="F-box-like_dom_sf"/>
</dbReference>
<protein>
    <recommendedName>
        <fullName evidence="3">F-box domain-containing protein</fullName>
    </recommendedName>
</protein>
<evidence type="ECO:0008006" key="3">
    <source>
        <dbReference type="Google" id="ProtNLM"/>
    </source>
</evidence>
<evidence type="ECO:0000313" key="1">
    <source>
        <dbReference type="EMBL" id="KAJ7769884.1"/>
    </source>
</evidence>
<reference evidence="1" key="1">
    <citation type="submission" date="2023-03" db="EMBL/GenBank/DDBJ databases">
        <title>Massive genome expansion in bonnet fungi (Mycena s.s.) driven by repeated elements and novel gene families across ecological guilds.</title>
        <authorList>
            <consortium name="Lawrence Berkeley National Laboratory"/>
            <person name="Harder C.B."/>
            <person name="Miyauchi S."/>
            <person name="Viragh M."/>
            <person name="Kuo A."/>
            <person name="Thoen E."/>
            <person name="Andreopoulos B."/>
            <person name="Lu D."/>
            <person name="Skrede I."/>
            <person name="Drula E."/>
            <person name="Henrissat B."/>
            <person name="Morin E."/>
            <person name="Kohler A."/>
            <person name="Barry K."/>
            <person name="LaButti K."/>
            <person name="Morin E."/>
            <person name="Salamov A."/>
            <person name="Lipzen A."/>
            <person name="Mereny Z."/>
            <person name="Hegedus B."/>
            <person name="Baldrian P."/>
            <person name="Stursova M."/>
            <person name="Weitz H."/>
            <person name="Taylor A."/>
            <person name="Grigoriev I.V."/>
            <person name="Nagy L.G."/>
            <person name="Martin F."/>
            <person name="Kauserud H."/>
        </authorList>
    </citation>
    <scope>NUCLEOTIDE SEQUENCE</scope>
    <source>
        <strain evidence="1">CBHHK182m</strain>
    </source>
</reference>
<accession>A0AAD7NP41</accession>
<keyword evidence="2" id="KW-1185">Reference proteome</keyword>
<dbReference type="EMBL" id="JARKIB010000017">
    <property type="protein sequence ID" value="KAJ7769884.1"/>
    <property type="molecule type" value="Genomic_DNA"/>
</dbReference>
<organism evidence="1 2">
    <name type="scientific">Mycena metata</name>
    <dbReference type="NCBI Taxonomy" id="1033252"/>
    <lineage>
        <taxon>Eukaryota</taxon>
        <taxon>Fungi</taxon>
        <taxon>Dikarya</taxon>
        <taxon>Basidiomycota</taxon>
        <taxon>Agaricomycotina</taxon>
        <taxon>Agaricomycetes</taxon>
        <taxon>Agaricomycetidae</taxon>
        <taxon>Agaricales</taxon>
        <taxon>Marasmiineae</taxon>
        <taxon>Mycenaceae</taxon>
        <taxon>Mycena</taxon>
    </lineage>
</organism>
<dbReference type="Proteomes" id="UP001215598">
    <property type="component" value="Unassembled WGS sequence"/>
</dbReference>